<dbReference type="Proteomes" id="UP000636709">
    <property type="component" value="Unassembled WGS sequence"/>
</dbReference>
<dbReference type="AlphaFoldDB" id="A0A835B510"/>
<proteinExistence type="predicted"/>
<dbReference type="OrthoDB" id="680825at2759"/>
<evidence type="ECO:0000313" key="3">
    <source>
        <dbReference type="Proteomes" id="UP000636709"/>
    </source>
</evidence>
<evidence type="ECO:0000256" key="1">
    <source>
        <dbReference type="SAM" id="MobiDB-lite"/>
    </source>
</evidence>
<gene>
    <name evidence="2" type="ORF">HU200_040986</name>
</gene>
<keyword evidence="3" id="KW-1185">Reference proteome</keyword>
<accession>A0A835B510</accession>
<evidence type="ECO:0008006" key="4">
    <source>
        <dbReference type="Google" id="ProtNLM"/>
    </source>
</evidence>
<dbReference type="PANTHER" id="PTHR47906">
    <property type="entry name" value="OSJNBB0050O03.9 PROTEIN-RELATED"/>
    <property type="match status" value="1"/>
</dbReference>
<dbReference type="PANTHER" id="PTHR47906:SF5">
    <property type="entry name" value="OS05G0118600 PROTEIN"/>
    <property type="match status" value="1"/>
</dbReference>
<protein>
    <recommendedName>
        <fullName evidence="4">Myb/SANT-like domain-containing protein</fullName>
    </recommendedName>
</protein>
<sequence>MGVTVAQVDRHYRDYKERWGKIAKALSKSGNSFDHVKCKLTISESEKSELSDRARRLLAKPIKFYHEMEELFVGSSADGSLAMDQETCLNDDGNSSDNSESEWMNNTTCYAQHVDLAGDDSDTLPEIKGHKKGLFSTASGDDSSSSTPHAGKKPQKSRSRFAEATKEINTTMKAIVQALAEPPPPPPLPTPQPGGAHASLWKKIEALPITTEDKVSIGVYLARPEQEGMRDFLSASSDNTLETWVYKFLCTGDGH</sequence>
<evidence type="ECO:0000313" key="2">
    <source>
        <dbReference type="EMBL" id="KAF8690616.1"/>
    </source>
</evidence>
<reference evidence="2" key="1">
    <citation type="submission" date="2020-07" db="EMBL/GenBank/DDBJ databases">
        <title>Genome sequence and genetic diversity analysis of an under-domesticated orphan crop, white fonio (Digitaria exilis).</title>
        <authorList>
            <person name="Bennetzen J.L."/>
            <person name="Chen S."/>
            <person name="Ma X."/>
            <person name="Wang X."/>
            <person name="Yssel A.E.J."/>
            <person name="Chaluvadi S.R."/>
            <person name="Johnson M."/>
            <person name="Gangashetty P."/>
            <person name="Hamidou F."/>
            <person name="Sanogo M.D."/>
            <person name="Zwaenepoel A."/>
            <person name="Wallace J."/>
            <person name="Van De Peer Y."/>
            <person name="Van Deynze A."/>
        </authorList>
    </citation>
    <scope>NUCLEOTIDE SEQUENCE</scope>
    <source>
        <tissue evidence="2">Leaves</tissue>
    </source>
</reference>
<feature type="compositionally biased region" description="Basic residues" evidence="1">
    <location>
        <begin position="150"/>
        <end position="159"/>
    </location>
</feature>
<comment type="caution">
    <text evidence="2">The sequence shown here is derived from an EMBL/GenBank/DDBJ whole genome shotgun (WGS) entry which is preliminary data.</text>
</comment>
<feature type="compositionally biased region" description="Low complexity" evidence="1">
    <location>
        <begin position="136"/>
        <end position="147"/>
    </location>
</feature>
<feature type="region of interest" description="Disordered" evidence="1">
    <location>
        <begin position="120"/>
        <end position="161"/>
    </location>
</feature>
<organism evidence="2 3">
    <name type="scientific">Digitaria exilis</name>
    <dbReference type="NCBI Taxonomy" id="1010633"/>
    <lineage>
        <taxon>Eukaryota</taxon>
        <taxon>Viridiplantae</taxon>
        <taxon>Streptophyta</taxon>
        <taxon>Embryophyta</taxon>
        <taxon>Tracheophyta</taxon>
        <taxon>Spermatophyta</taxon>
        <taxon>Magnoliopsida</taxon>
        <taxon>Liliopsida</taxon>
        <taxon>Poales</taxon>
        <taxon>Poaceae</taxon>
        <taxon>PACMAD clade</taxon>
        <taxon>Panicoideae</taxon>
        <taxon>Panicodae</taxon>
        <taxon>Paniceae</taxon>
        <taxon>Anthephorinae</taxon>
        <taxon>Digitaria</taxon>
    </lineage>
</organism>
<dbReference type="EMBL" id="JACEFO010001972">
    <property type="protein sequence ID" value="KAF8690616.1"/>
    <property type="molecule type" value="Genomic_DNA"/>
</dbReference>
<name>A0A835B510_9POAL</name>